<keyword evidence="3 10" id="KW-1003">Cell membrane</keyword>
<dbReference type="InterPro" id="IPR006153">
    <property type="entry name" value="Cation/H_exchanger_TM"/>
</dbReference>
<dbReference type="GO" id="GO:0005886">
    <property type="term" value="C:plasma membrane"/>
    <property type="evidence" value="ECO:0007669"/>
    <property type="project" value="UniProtKB-SubCell"/>
</dbReference>
<feature type="transmembrane region" description="Helical" evidence="10">
    <location>
        <begin position="46"/>
        <end position="66"/>
    </location>
</feature>
<protein>
    <submittedName>
        <fullName evidence="12">Na+/H+ antiporter</fullName>
    </submittedName>
</protein>
<keyword evidence="4 10" id="KW-0812">Transmembrane</keyword>
<evidence type="ECO:0000256" key="4">
    <source>
        <dbReference type="ARBA" id="ARBA00022692"/>
    </source>
</evidence>
<sequence length="674" mass="74865">METFLVILILLALLGVSNIINRVIPFVPVPLIQIALGVIVAQMPSGIHLPLEPELFFVLFIAPLLFNDGKRTPRDELWNLRAPILLLAVGLVFITVLVAGYAIHWLIPTIPLAAAFGLAAILSPTDAVAVGSLAGRINLPKRILHLLEGEALMNDASGLVAFKFAIAAALTGVFSLPQATVSFFIISIGGVVIGVVMSMMMIWLRMLLRRFGMEDVTVHMIIQIITPFLLYLVAEEFGMSGILAAVAGGIVHAVEQDNSQSTMIKLQMVSANTWSVILFVLNGLVFVILGLQIPAVSSVIFRDPHYSNYQSLGYIVIIYVLLIVLRFLWISLYTRFYQYKGGESPGIKSIVLTSLSGVRGAVTLAGAFSIPLFLEDGSPFPERNLIIFVAAGVILISLILASVLLPLLTKEKETMDEAEEEQLENNVQIQIMNAAIKAVKLEQNDDNEAAAHSVILEYKRWIQQLVATDRERSHFQSREKEAELRQIAFNKEREVARELIAGGELSPMAAVFFKKTLDQTELILANRFHVWRILFSVLLKRIKGALFGGKDNKMKKLTERDEEKLKKLKVKTSEAAIAELRQHMTKENEAAALNLIAYYSTIIERLCRMPAPNQTEDECYCEQKKELHTAAIQAERDAVQALFEKGEINRATANKLRQHISFREAAVFEEDEIG</sequence>
<gene>
    <name evidence="12" type="ORF">EYB31_17085</name>
</gene>
<keyword evidence="5 10" id="KW-1133">Transmembrane helix</keyword>
<keyword evidence="13" id="KW-1185">Reference proteome</keyword>
<dbReference type="PANTHER" id="PTHR10110">
    <property type="entry name" value="SODIUM/HYDROGEN EXCHANGER"/>
    <property type="match status" value="1"/>
</dbReference>
<dbReference type="InterPro" id="IPR018422">
    <property type="entry name" value="Cation/H_exchanger_CPA1"/>
</dbReference>
<keyword evidence="7 10" id="KW-0406">Ion transport</keyword>
<comment type="subcellular location">
    <subcellularLocation>
        <location evidence="1 10">Cell membrane</location>
        <topology evidence="1 10">Multi-pass membrane protein</topology>
    </subcellularLocation>
</comment>
<evidence type="ECO:0000256" key="5">
    <source>
        <dbReference type="ARBA" id="ARBA00022989"/>
    </source>
</evidence>
<dbReference type="EMBL" id="SIRE01000011">
    <property type="protein sequence ID" value="TBL77851.1"/>
    <property type="molecule type" value="Genomic_DNA"/>
</dbReference>
<feature type="domain" description="Cation/H+ exchanger transmembrane" evidence="11">
    <location>
        <begin position="10"/>
        <end position="409"/>
    </location>
</feature>
<keyword evidence="10" id="KW-0050">Antiport</keyword>
<dbReference type="NCBIfam" id="TIGR00831">
    <property type="entry name" value="a_cpa1"/>
    <property type="match status" value="1"/>
</dbReference>
<evidence type="ECO:0000313" key="13">
    <source>
        <dbReference type="Proteomes" id="UP000293142"/>
    </source>
</evidence>
<keyword evidence="8 10" id="KW-0472">Membrane</keyword>
<evidence type="ECO:0000256" key="9">
    <source>
        <dbReference type="ARBA" id="ARBA00023201"/>
    </source>
</evidence>
<dbReference type="PANTHER" id="PTHR10110:SF86">
    <property type="entry name" value="SODIUM_HYDROGEN EXCHANGER 7"/>
    <property type="match status" value="1"/>
</dbReference>
<feature type="transmembrane region" description="Helical" evidence="10">
    <location>
        <begin position="113"/>
        <end position="135"/>
    </location>
</feature>
<reference evidence="12 13" key="1">
    <citation type="submission" date="2019-02" db="EMBL/GenBank/DDBJ databases">
        <title>Paenibacillus sp. nov., isolated from surface-sterilized tissue of Thalictrum simplex L.</title>
        <authorList>
            <person name="Tuo L."/>
        </authorList>
    </citation>
    <scope>NUCLEOTIDE SEQUENCE [LARGE SCALE GENOMIC DNA]</scope>
    <source>
        <strain evidence="12 13">N2SHLJ1</strain>
    </source>
</reference>
<feature type="transmembrane region" description="Helical" evidence="10">
    <location>
        <begin position="78"/>
        <end position="107"/>
    </location>
</feature>
<dbReference type="InterPro" id="IPR004705">
    <property type="entry name" value="Cation/H_exchanger_CPA1_bac"/>
</dbReference>
<evidence type="ECO:0000256" key="6">
    <source>
        <dbReference type="ARBA" id="ARBA00023053"/>
    </source>
</evidence>
<dbReference type="GO" id="GO:0098719">
    <property type="term" value="P:sodium ion import across plasma membrane"/>
    <property type="evidence" value="ECO:0007669"/>
    <property type="project" value="TreeGrafter"/>
</dbReference>
<dbReference type="Proteomes" id="UP000293142">
    <property type="component" value="Unassembled WGS sequence"/>
</dbReference>
<comment type="similarity">
    <text evidence="10">Belongs to the monovalent cation:proton antiporter 1 (CPA1) transporter (TC 2.A.36) family.</text>
</comment>
<feature type="transmembrane region" description="Helical" evidence="10">
    <location>
        <begin position="385"/>
        <end position="408"/>
    </location>
</feature>
<evidence type="ECO:0000256" key="8">
    <source>
        <dbReference type="ARBA" id="ARBA00023136"/>
    </source>
</evidence>
<dbReference type="RefSeq" id="WP_131014581.1">
    <property type="nucleotide sequence ID" value="NZ_SIRE01000011.1"/>
</dbReference>
<feature type="transmembrane region" description="Helical" evidence="10">
    <location>
        <begin position="156"/>
        <end position="176"/>
    </location>
</feature>
<keyword evidence="2 10" id="KW-0813">Transport</keyword>
<dbReference type="GO" id="GO:0015385">
    <property type="term" value="F:sodium:proton antiporter activity"/>
    <property type="evidence" value="ECO:0007669"/>
    <property type="project" value="InterPro"/>
</dbReference>
<dbReference type="Gene3D" id="6.10.140.1330">
    <property type="match status" value="1"/>
</dbReference>
<feature type="transmembrane region" description="Helical" evidence="10">
    <location>
        <begin position="182"/>
        <end position="204"/>
    </location>
</feature>
<comment type="function">
    <text evidence="10">Na(+)/H(+) antiporter that extrudes sodium in exchange for external protons.</text>
</comment>
<evidence type="ECO:0000256" key="1">
    <source>
        <dbReference type="ARBA" id="ARBA00004651"/>
    </source>
</evidence>
<keyword evidence="9 10" id="KW-0739">Sodium transport</keyword>
<name>A0A4Q9DP54_9BACL</name>
<accession>A0A4Q9DP54</accession>
<dbReference type="GO" id="GO:0015386">
    <property type="term" value="F:potassium:proton antiporter activity"/>
    <property type="evidence" value="ECO:0007669"/>
    <property type="project" value="TreeGrafter"/>
</dbReference>
<evidence type="ECO:0000256" key="7">
    <source>
        <dbReference type="ARBA" id="ARBA00023065"/>
    </source>
</evidence>
<evidence type="ECO:0000256" key="10">
    <source>
        <dbReference type="RuleBase" id="RU366002"/>
    </source>
</evidence>
<comment type="caution">
    <text evidence="12">The sequence shown here is derived from an EMBL/GenBank/DDBJ whole genome shotgun (WGS) entry which is preliminary data.</text>
</comment>
<keyword evidence="6 10" id="KW-0915">Sodium</keyword>
<feature type="transmembrane region" description="Helical" evidence="10">
    <location>
        <begin position="239"/>
        <end position="255"/>
    </location>
</feature>
<feature type="transmembrane region" description="Helical" evidence="10">
    <location>
        <begin position="312"/>
        <end position="329"/>
    </location>
</feature>
<evidence type="ECO:0000256" key="3">
    <source>
        <dbReference type="ARBA" id="ARBA00022475"/>
    </source>
</evidence>
<dbReference type="AlphaFoldDB" id="A0A4Q9DP54"/>
<organism evidence="12 13">
    <name type="scientific">Paenibacillus thalictri</name>
    <dbReference type="NCBI Taxonomy" id="2527873"/>
    <lineage>
        <taxon>Bacteria</taxon>
        <taxon>Bacillati</taxon>
        <taxon>Bacillota</taxon>
        <taxon>Bacilli</taxon>
        <taxon>Bacillales</taxon>
        <taxon>Paenibacillaceae</taxon>
        <taxon>Paenibacillus</taxon>
    </lineage>
</organism>
<evidence type="ECO:0000313" key="12">
    <source>
        <dbReference type="EMBL" id="TBL77851.1"/>
    </source>
</evidence>
<feature type="transmembrane region" description="Helical" evidence="10">
    <location>
        <begin position="350"/>
        <end position="373"/>
    </location>
</feature>
<dbReference type="OrthoDB" id="9809206at2"/>
<feature type="transmembrane region" description="Helical" evidence="10">
    <location>
        <begin position="216"/>
        <end position="233"/>
    </location>
</feature>
<dbReference type="Pfam" id="PF00999">
    <property type="entry name" value="Na_H_Exchanger"/>
    <property type="match status" value="1"/>
</dbReference>
<feature type="transmembrane region" description="Helical" evidence="10">
    <location>
        <begin position="276"/>
        <end position="300"/>
    </location>
</feature>
<proteinExistence type="inferred from homology"/>
<dbReference type="GO" id="GO:0051453">
    <property type="term" value="P:regulation of intracellular pH"/>
    <property type="evidence" value="ECO:0007669"/>
    <property type="project" value="TreeGrafter"/>
</dbReference>
<evidence type="ECO:0000256" key="2">
    <source>
        <dbReference type="ARBA" id="ARBA00022448"/>
    </source>
</evidence>
<evidence type="ECO:0000259" key="11">
    <source>
        <dbReference type="Pfam" id="PF00999"/>
    </source>
</evidence>